<dbReference type="Pfam" id="PF12756">
    <property type="entry name" value="zf-C2H2_2"/>
    <property type="match status" value="1"/>
</dbReference>
<evidence type="ECO:0000313" key="3">
    <source>
        <dbReference type="EMBL" id="CAJ2509492.1"/>
    </source>
</evidence>
<comment type="caution">
    <text evidence="3">The sequence shown here is derived from an EMBL/GenBank/DDBJ whole genome shotgun (WGS) entry which is preliminary data.</text>
</comment>
<reference evidence="3" key="1">
    <citation type="submission" date="2023-10" db="EMBL/GenBank/DDBJ databases">
        <authorList>
            <person name="Hackl T."/>
        </authorList>
    </citation>
    <scope>NUCLEOTIDE SEQUENCE</scope>
</reference>
<feature type="compositionally biased region" description="Low complexity" evidence="1">
    <location>
        <begin position="195"/>
        <end position="216"/>
    </location>
</feature>
<evidence type="ECO:0000313" key="4">
    <source>
        <dbReference type="Proteomes" id="UP001295740"/>
    </source>
</evidence>
<feature type="region of interest" description="Disordered" evidence="1">
    <location>
        <begin position="118"/>
        <end position="232"/>
    </location>
</feature>
<dbReference type="PANTHER" id="PTHR13182:SF8">
    <property type="entry name" value="CYTOPLASMIC 60S SUBUNIT BIOGENESIS FACTOR ZNF622"/>
    <property type="match status" value="1"/>
</dbReference>
<keyword evidence="4" id="KW-1185">Reference proteome</keyword>
<sequence>MPLATQSPSRPNSSMETALGSTTASTVHPCLLCNHESPNMDSNLVHMQIMHAFSIPHQDCLLVDLNILVQYLHLVVHEYNECLYCHTQRGDVEAVQQHMMSTGHFRFDISEGNSEFRDFYDFRPGNNTDSRGDTESVSETETDSDDSERQTQVWQPRPRSSPCRVEQTSLRLPSGRVVGHRSTPASRPTRRRNRAPSPETARPPDSSISDEPSSEPTVDDRPTSKAITKQQKRDTVFAAQLASMRASDRKSIAHLPASEQRTLIAMQQRHIEKGKRAENRFAGHMDGLGNVLSKEQFVNDVPGGKSHKNRFMAA</sequence>
<accession>A0AAI8VS58</accession>
<organism evidence="3 4">
    <name type="scientific">Anthostomella pinea</name>
    <dbReference type="NCBI Taxonomy" id="933095"/>
    <lineage>
        <taxon>Eukaryota</taxon>
        <taxon>Fungi</taxon>
        <taxon>Dikarya</taxon>
        <taxon>Ascomycota</taxon>
        <taxon>Pezizomycotina</taxon>
        <taxon>Sordariomycetes</taxon>
        <taxon>Xylariomycetidae</taxon>
        <taxon>Xylariales</taxon>
        <taxon>Xylariaceae</taxon>
        <taxon>Anthostomella</taxon>
    </lineage>
</organism>
<dbReference type="PANTHER" id="PTHR13182">
    <property type="entry name" value="ZINC FINGER PROTEIN 622"/>
    <property type="match status" value="1"/>
</dbReference>
<proteinExistence type="predicted"/>
<evidence type="ECO:0000259" key="2">
    <source>
        <dbReference type="Pfam" id="PF12756"/>
    </source>
</evidence>
<dbReference type="InterPro" id="IPR040025">
    <property type="entry name" value="Znf622/Rei1/Reh1"/>
</dbReference>
<name>A0AAI8VS58_9PEZI</name>
<gene>
    <name evidence="3" type="ORF">KHLLAP_LOCUS9960</name>
</gene>
<dbReference type="AlphaFoldDB" id="A0AAI8VS58"/>
<dbReference type="EMBL" id="CAUWAG010000012">
    <property type="protein sequence ID" value="CAJ2509492.1"/>
    <property type="molecule type" value="Genomic_DNA"/>
</dbReference>
<evidence type="ECO:0000256" key="1">
    <source>
        <dbReference type="SAM" id="MobiDB-lite"/>
    </source>
</evidence>
<feature type="domain" description="ZN622/Rei1/Reh1 zinc finger C2H2-type" evidence="2">
    <location>
        <begin position="30"/>
        <end position="123"/>
    </location>
</feature>
<feature type="compositionally biased region" description="Acidic residues" evidence="1">
    <location>
        <begin position="136"/>
        <end position="146"/>
    </location>
</feature>
<dbReference type="GO" id="GO:0030687">
    <property type="term" value="C:preribosome, large subunit precursor"/>
    <property type="evidence" value="ECO:0007669"/>
    <property type="project" value="TreeGrafter"/>
</dbReference>
<dbReference type="Proteomes" id="UP001295740">
    <property type="component" value="Unassembled WGS sequence"/>
</dbReference>
<dbReference type="InterPro" id="IPR041661">
    <property type="entry name" value="ZN622/Rei1/Reh1_Znf-C2H2"/>
</dbReference>
<protein>
    <submittedName>
        <fullName evidence="3">Uu.00g145180.m01.CDS01</fullName>
    </submittedName>
</protein>
<dbReference type="GO" id="GO:0042273">
    <property type="term" value="P:ribosomal large subunit biogenesis"/>
    <property type="evidence" value="ECO:0007669"/>
    <property type="project" value="TreeGrafter"/>
</dbReference>